<dbReference type="Gene3D" id="1.10.238.10">
    <property type="entry name" value="EF-hand"/>
    <property type="match status" value="1"/>
</dbReference>
<dbReference type="GO" id="GO:0016197">
    <property type="term" value="P:endosomal transport"/>
    <property type="evidence" value="ECO:0007669"/>
    <property type="project" value="TreeGrafter"/>
</dbReference>
<dbReference type="InterPro" id="IPR018247">
    <property type="entry name" value="EF_Hand_1_Ca_BS"/>
</dbReference>
<proteinExistence type="predicted"/>
<feature type="domain" description="EF-hand" evidence="5">
    <location>
        <begin position="179"/>
        <end position="214"/>
    </location>
</feature>
<keyword evidence="2" id="KW-0175">Coiled coil</keyword>
<dbReference type="EMBL" id="CAJOBI010001695">
    <property type="protein sequence ID" value="CAF3895006.1"/>
    <property type="molecule type" value="Genomic_DNA"/>
</dbReference>
<sequence length="469" mass="52013">MTTSDGVALRHPPISMVDIHPRSDIDTISILSSQSDSVQHLSSYIESDDEGKGLVGSHSSRLHDLNAQSSSLTSSSSQHQPAAFKKDWAMYLTKPSNGHHNKHRYNNESSSETSDSDDDESSSSISDGNESEQDTVDDPWTINNVQREYYTKQFKDIQPDVTKIISGNIAKEFFERSHLPTSELSQIWNLSDVNHDGALSLAEFCTAMHLVVLRVNGFELPDELPTQLQPYAPLIDLSDSTTILSQTNEQSDNWANFKDTNSELTITTSLEENSNNSPKQFIYGPPLADNHRIVAPVPVRLSSSPPLPPPVVVTVAKPPPPPPPPRAPGRAASLDIAHQPILPPRTILNDTPQRNPILTTTNANNSSTTPYLYNRTRPSIASAPQQLDANLLFGQIRDLLQPDHLQELASIISTPSTTTIENLHTALNQTKTRNSVLKAQLKHWEDRLTDLIDKRISLELQYKLQQQQT</sequence>
<dbReference type="SMART" id="SM00054">
    <property type="entry name" value="EFh"/>
    <property type="match status" value="1"/>
</dbReference>
<dbReference type="PROSITE" id="PS00018">
    <property type="entry name" value="EF_HAND_1"/>
    <property type="match status" value="1"/>
</dbReference>
<dbReference type="Proteomes" id="UP000663855">
    <property type="component" value="Unassembled WGS sequence"/>
</dbReference>
<protein>
    <submittedName>
        <fullName evidence="7">Uncharacterized protein</fullName>
    </submittedName>
</protein>
<dbReference type="PANTHER" id="PTHR11216:SF174">
    <property type="entry name" value="GH06923P"/>
    <property type="match status" value="1"/>
</dbReference>
<organism evidence="7 10">
    <name type="scientific">Rotaria magnacalcarata</name>
    <dbReference type="NCBI Taxonomy" id="392030"/>
    <lineage>
        <taxon>Eukaryota</taxon>
        <taxon>Metazoa</taxon>
        <taxon>Spiralia</taxon>
        <taxon>Gnathifera</taxon>
        <taxon>Rotifera</taxon>
        <taxon>Eurotatoria</taxon>
        <taxon>Bdelloidea</taxon>
        <taxon>Philodinida</taxon>
        <taxon>Philodinidae</taxon>
        <taxon>Rotaria</taxon>
    </lineage>
</organism>
<dbReference type="GO" id="GO:0006897">
    <property type="term" value="P:endocytosis"/>
    <property type="evidence" value="ECO:0007669"/>
    <property type="project" value="TreeGrafter"/>
</dbReference>
<dbReference type="EMBL" id="CAJNOV010007352">
    <property type="protein sequence ID" value="CAF1282604.1"/>
    <property type="molecule type" value="Genomic_DNA"/>
</dbReference>
<dbReference type="GO" id="GO:0005509">
    <property type="term" value="F:calcium ion binding"/>
    <property type="evidence" value="ECO:0007669"/>
    <property type="project" value="InterPro"/>
</dbReference>
<keyword evidence="1" id="KW-0106">Calcium</keyword>
<dbReference type="InterPro" id="IPR000261">
    <property type="entry name" value="EH_dom"/>
</dbReference>
<comment type="caution">
    <text evidence="7">The sequence shown here is derived from an EMBL/GenBank/DDBJ whole genome shotgun (WGS) entry which is preliminary data.</text>
</comment>
<evidence type="ECO:0000256" key="1">
    <source>
        <dbReference type="ARBA" id="ARBA00022837"/>
    </source>
</evidence>
<dbReference type="InterPro" id="IPR002048">
    <property type="entry name" value="EF_hand_dom"/>
</dbReference>
<dbReference type="CDD" id="cd00052">
    <property type="entry name" value="EH"/>
    <property type="match status" value="1"/>
</dbReference>
<dbReference type="GO" id="GO:0005737">
    <property type="term" value="C:cytoplasm"/>
    <property type="evidence" value="ECO:0007669"/>
    <property type="project" value="TreeGrafter"/>
</dbReference>
<dbReference type="Proteomes" id="UP000663824">
    <property type="component" value="Unassembled WGS sequence"/>
</dbReference>
<dbReference type="AlphaFoldDB" id="A0A816HEG8"/>
<dbReference type="InterPro" id="IPR011992">
    <property type="entry name" value="EF-hand-dom_pair"/>
</dbReference>
<dbReference type="PANTHER" id="PTHR11216">
    <property type="entry name" value="EH DOMAIN"/>
    <property type="match status" value="1"/>
</dbReference>
<dbReference type="SMART" id="SM00027">
    <property type="entry name" value="EH"/>
    <property type="match status" value="1"/>
</dbReference>
<feature type="coiled-coil region" evidence="2">
    <location>
        <begin position="427"/>
        <end position="461"/>
    </location>
</feature>
<evidence type="ECO:0000313" key="8">
    <source>
        <dbReference type="EMBL" id="CAF2036195.1"/>
    </source>
</evidence>
<dbReference type="SUPFAM" id="SSF47473">
    <property type="entry name" value="EF-hand"/>
    <property type="match status" value="1"/>
</dbReference>
<feature type="domain" description="EH" evidence="4">
    <location>
        <begin position="146"/>
        <end position="230"/>
    </location>
</feature>
<dbReference type="Proteomes" id="UP000663834">
    <property type="component" value="Unassembled WGS sequence"/>
</dbReference>
<evidence type="ECO:0000313" key="10">
    <source>
        <dbReference type="Proteomes" id="UP000663834"/>
    </source>
</evidence>
<dbReference type="EMBL" id="CAJNRE010004554">
    <property type="protein sequence ID" value="CAF2036195.1"/>
    <property type="molecule type" value="Genomic_DNA"/>
</dbReference>
<evidence type="ECO:0000259" key="5">
    <source>
        <dbReference type="PROSITE" id="PS50222"/>
    </source>
</evidence>
<dbReference type="PROSITE" id="PS50222">
    <property type="entry name" value="EF_HAND_2"/>
    <property type="match status" value="1"/>
</dbReference>
<evidence type="ECO:0000313" key="7">
    <source>
        <dbReference type="EMBL" id="CAF1686255.1"/>
    </source>
</evidence>
<accession>A0A816HEG8</accession>
<dbReference type="Proteomes" id="UP000676336">
    <property type="component" value="Unassembled WGS sequence"/>
</dbReference>
<gene>
    <name evidence="6" type="ORF">CJN711_LOCUS16059</name>
    <name evidence="7" type="ORF">KQP761_LOCUS38670</name>
    <name evidence="8" type="ORF">MBJ925_LOCUS10734</name>
    <name evidence="9" type="ORF">SMN809_LOCUS6327</name>
</gene>
<evidence type="ECO:0000256" key="3">
    <source>
        <dbReference type="SAM" id="MobiDB-lite"/>
    </source>
</evidence>
<dbReference type="EMBL" id="CAJNOW010022042">
    <property type="protein sequence ID" value="CAF1686255.1"/>
    <property type="molecule type" value="Genomic_DNA"/>
</dbReference>
<evidence type="ECO:0000259" key="4">
    <source>
        <dbReference type="PROSITE" id="PS50031"/>
    </source>
</evidence>
<dbReference type="OrthoDB" id="207120at2759"/>
<dbReference type="GO" id="GO:0005886">
    <property type="term" value="C:plasma membrane"/>
    <property type="evidence" value="ECO:0007669"/>
    <property type="project" value="TreeGrafter"/>
</dbReference>
<evidence type="ECO:0000256" key="2">
    <source>
        <dbReference type="SAM" id="Coils"/>
    </source>
</evidence>
<dbReference type="PROSITE" id="PS50031">
    <property type="entry name" value="EH"/>
    <property type="match status" value="1"/>
</dbReference>
<feature type="region of interest" description="Disordered" evidence="3">
    <location>
        <begin position="95"/>
        <end position="142"/>
    </location>
</feature>
<evidence type="ECO:0000313" key="6">
    <source>
        <dbReference type="EMBL" id="CAF1282604.1"/>
    </source>
</evidence>
<name>A0A816HEG8_9BILA</name>
<dbReference type="Pfam" id="PF12763">
    <property type="entry name" value="EH"/>
    <property type="match status" value="1"/>
</dbReference>
<evidence type="ECO:0000313" key="9">
    <source>
        <dbReference type="EMBL" id="CAF3895006.1"/>
    </source>
</evidence>
<reference evidence="7" key="1">
    <citation type="submission" date="2021-02" db="EMBL/GenBank/DDBJ databases">
        <authorList>
            <person name="Nowell W R."/>
        </authorList>
    </citation>
    <scope>NUCLEOTIDE SEQUENCE</scope>
</reference>